<keyword evidence="17" id="KW-1185">Reference proteome</keyword>
<keyword evidence="3 11" id="KW-1134">Transmembrane beta strand</keyword>
<feature type="domain" description="TonB-dependent receptor-like beta-barrel" evidence="14">
    <location>
        <begin position="251"/>
        <end position="711"/>
    </location>
</feature>
<dbReference type="Pfam" id="PF00593">
    <property type="entry name" value="TonB_dep_Rec_b-barrel"/>
    <property type="match status" value="1"/>
</dbReference>
<dbReference type="InterPro" id="IPR039426">
    <property type="entry name" value="TonB-dep_rcpt-like"/>
</dbReference>
<keyword evidence="7" id="KW-0406">Ion transport</keyword>
<dbReference type="Gene3D" id="2.40.170.20">
    <property type="entry name" value="TonB-dependent receptor, beta-barrel domain"/>
    <property type="match status" value="1"/>
</dbReference>
<dbReference type="InterPro" id="IPR000531">
    <property type="entry name" value="Beta-barrel_TonB"/>
</dbReference>
<evidence type="ECO:0000313" key="16">
    <source>
        <dbReference type="EMBL" id="MXP48428.1"/>
    </source>
</evidence>
<feature type="chain" id="PRO_5026313442" evidence="13">
    <location>
        <begin position="23"/>
        <end position="744"/>
    </location>
</feature>
<name>A0A6I4V468_9SPHN</name>
<comment type="caution">
    <text evidence="16">The sequence shown here is derived from an EMBL/GenBank/DDBJ whole genome shotgun (WGS) entry which is preliminary data.</text>
</comment>
<dbReference type="PANTHER" id="PTHR32552">
    <property type="entry name" value="FERRICHROME IRON RECEPTOR-RELATED"/>
    <property type="match status" value="1"/>
</dbReference>
<evidence type="ECO:0000256" key="4">
    <source>
        <dbReference type="ARBA" id="ARBA00022496"/>
    </source>
</evidence>
<evidence type="ECO:0000259" key="15">
    <source>
        <dbReference type="Pfam" id="PF07715"/>
    </source>
</evidence>
<keyword evidence="16" id="KW-0675">Receptor</keyword>
<keyword evidence="8 12" id="KW-0798">TonB box</keyword>
<dbReference type="InterPro" id="IPR036942">
    <property type="entry name" value="Beta-barrel_TonB_sf"/>
</dbReference>
<reference evidence="16 17" key="1">
    <citation type="submission" date="2019-12" db="EMBL/GenBank/DDBJ databases">
        <title>Genomic-based taxomic classification of the family Erythrobacteraceae.</title>
        <authorList>
            <person name="Xu L."/>
        </authorList>
    </citation>
    <scope>NUCLEOTIDE SEQUENCE [LARGE SCALE GENOMIC DNA]</scope>
    <source>
        <strain evidence="16 17">SW-109</strain>
    </source>
</reference>
<evidence type="ECO:0000256" key="13">
    <source>
        <dbReference type="SAM" id="SignalP"/>
    </source>
</evidence>
<evidence type="ECO:0000256" key="8">
    <source>
        <dbReference type="ARBA" id="ARBA00023077"/>
    </source>
</evidence>
<dbReference type="InterPro" id="IPR012910">
    <property type="entry name" value="Plug_dom"/>
</dbReference>
<feature type="domain" description="TonB-dependent receptor plug" evidence="15">
    <location>
        <begin position="45"/>
        <end position="152"/>
    </location>
</feature>
<evidence type="ECO:0000256" key="2">
    <source>
        <dbReference type="ARBA" id="ARBA00022448"/>
    </source>
</evidence>
<evidence type="ECO:0000256" key="10">
    <source>
        <dbReference type="ARBA" id="ARBA00023237"/>
    </source>
</evidence>
<keyword evidence="10 11" id="KW-0998">Cell outer membrane</keyword>
<evidence type="ECO:0000313" key="17">
    <source>
        <dbReference type="Proteomes" id="UP000471435"/>
    </source>
</evidence>
<dbReference type="GO" id="GO:0009279">
    <property type="term" value="C:cell outer membrane"/>
    <property type="evidence" value="ECO:0007669"/>
    <property type="project" value="UniProtKB-SubCell"/>
</dbReference>
<keyword evidence="4" id="KW-0410">Iron transport</keyword>
<sequence length="744" mass="79028">MNFAAFAGCASCIAVMSSSASAQEPGSASDAAITVTATRQAAPIEAVPMSIAVIDAAQLEKATGYLGAEDITDLLPGVEAAVANGSQVAFQIRGIGAVDHQALTPTAAAVYSDGVYLATNVQTGALLYDLERVEVLKGPQGSLYGRNASGGAINLISRRPTEETEGFIELGYGNFERFDANLAIGGGLADGLSARLAAKYLKRGPVLNNVAGPSEAGGERDEFGLRLSALLDRGGASLLLRAHYEADNGINPTPRNDALELGQHQIASAGDGVQDTRNAFYGVSAEFETDSAGWEIFSLTAFEGYRQNYGFDFDGTVAPFGIGSLNANLSYDRYFTQLSNETRVLRRTAWGSVMFGASAAYEQFDQRYTIWCGDLDAETLIGSCNYVGAPGRVGPDPASDAAPSTLVTDIAQERTALALFSFNEIDLTGRLSLTLGARLTSENIRGEGQGFHVFTDGVRALNNRDGAGPAAGSNRIRDTRLSGNAALSYRMGNGQAYASVSNGYKSGGFNGEVANNAAHYSDEGLFGQETVTAYELGYKSSGSPVLAYSLAAFYQDYDNPQARIFVQFPLPDGSTIVSNSLSNLDRAESYGVEADVKWRPINGLTLDVGAVWSRTRIRQRSAIGGNAALFDGNPLPFAPEFSAVMGAYYRSTLSQALELDVSANGKYRSAYFLDAEGLDTRKQNGFLTAQAQLSLRFVGSGTAITFWGRNLTGRDYALSGYGFIGYNTFRSDPRTYGVKVSHIF</sequence>
<feature type="signal peptide" evidence="13">
    <location>
        <begin position="1"/>
        <end position="22"/>
    </location>
</feature>
<dbReference type="PANTHER" id="PTHR32552:SF81">
    <property type="entry name" value="TONB-DEPENDENT OUTER MEMBRANE RECEPTOR"/>
    <property type="match status" value="1"/>
</dbReference>
<evidence type="ECO:0000256" key="9">
    <source>
        <dbReference type="ARBA" id="ARBA00023136"/>
    </source>
</evidence>
<organism evidence="16 17">
    <name type="scientific">Pontixanthobacter luteolus</name>
    <dbReference type="NCBI Taxonomy" id="295089"/>
    <lineage>
        <taxon>Bacteria</taxon>
        <taxon>Pseudomonadati</taxon>
        <taxon>Pseudomonadota</taxon>
        <taxon>Alphaproteobacteria</taxon>
        <taxon>Sphingomonadales</taxon>
        <taxon>Erythrobacteraceae</taxon>
        <taxon>Pontixanthobacter</taxon>
    </lineage>
</organism>
<dbReference type="SUPFAM" id="SSF56935">
    <property type="entry name" value="Porins"/>
    <property type="match status" value="1"/>
</dbReference>
<protein>
    <submittedName>
        <fullName evidence="16">TonB-dependent receptor</fullName>
    </submittedName>
</protein>
<dbReference type="AlphaFoldDB" id="A0A6I4V468"/>
<dbReference type="PROSITE" id="PS52016">
    <property type="entry name" value="TONB_DEPENDENT_REC_3"/>
    <property type="match status" value="1"/>
</dbReference>
<evidence type="ECO:0000256" key="12">
    <source>
        <dbReference type="RuleBase" id="RU003357"/>
    </source>
</evidence>
<accession>A0A6I4V468</accession>
<evidence type="ECO:0000256" key="5">
    <source>
        <dbReference type="ARBA" id="ARBA00022692"/>
    </source>
</evidence>
<keyword evidence="6" id="KW-0408">Iron</keyword>
<dbReference type="OrthoDB" id="127311at2"/>
<keyword evidence="9 11" id="KW-0472">Membrane</keyword>
<dbReference type="Pfam" id="PF07715">
    <property type="entry name" value="Plug"/>
    <property type="match status" value="1"/>
</dbReference>
<comment type="similarity">
    <text evidence="11 12">Belongs to the TonB-dependent receptor family.</text>
</comment>
<proteinExistence type="inferred from homology"/>
<evidence type="ECO:0000259" key="14">
    <source>
        <dbReference type="Pfam" id="PF00593"/>
    </source>
</evidence>
<keyword evidence="2 11" id="KW-0813">Transport</keyword>
<dbReference type="Proteomes" id="UP000471435">
    <property type="component" value="Unassembled WGS sequence"/>
</dbReference>
<evidence type="ECO:0000256" key="11">
    <source>
        <dbReference type="PROSITE-ProRule" id="PRU01360"/>
    </source>
</evidence>
<dbReference type="EMBL" id="WTYP01000002">
    <property type="protein sequence ID" value="MXP48428.1"/>
    <property type="molecule type" value="Genomic_DNA"/>
</dbReference>
<evidence type="ECO:0000256" key="3">
    <source>
        <dbReference type="ARBA" id="ARBA00022452"/>
    </source>
</evidence>
<dbReference type="GO" id="GO:0006826">
    <property type="term" value="P:iron ion transport"/>
    <property type="evidence" value="ECO:0007669"/>
    <property type="project" value="UniProtKB-KW"/>
</dbReference>
<comment type="subcellular location">
    <subcellularLocation>
        <location evidence="1 11">Cell outer membrane</location>
        <topology evidence="1 11">Multi-pass membrane protein</topology>
    </subcellularLocation>
</comment>
<gene>
    <name evidence="16" type="ORF">GRI43_13625</name>
</gene>
<keyword evidence="13" id="KW-0732">Signal</keyword>
<evidence type="ECO:0000256" key="1">
    <source>
        <dbReference type="ARBA" id="ARBA00004571"/>
    </source>
</evidence>
<keyword evidence="5 11" id="KW-0812">Transmembrane</keyword>
<evidence type="ECO:0000256" key="7">
    <source>
        <dbReference type="ARBA" id="ARBA00023065"/>
    </source>
</evidence>
<evidence type="ECO:0000256" key="6">
    <source>
        <dbReference type="ARBA" id="ARBA00023004"/>
    </source>
</evidence>